<dbReference type="Proteomes" id="UP000607197">
    <property type="component" value="Unassembled WGS sequence"/>
</dbReference>
<comment type="caution">
    <text evidence="1">The sequence shown here is derived from an EMBL/GenBank/DDBJ whole genome shotgun (WGS) entry which is preliminary data.</text>
</comment>
<name>A0A830FGP1_9EURY</name>
<gene>
    <name evidence="1" type="ORF">GCM10009039_34800</name>
</gene>
<protein>
    <submittedName>
        <fullName evidence="1">Uncharacterized protein</fullName>
    </submittedName>
</protein>
<proteinExistence type="predicted"/>
<evidence type="ECO:0000313" key="2">
    <source>
        <dbReference type="Proteomes" id="UP000607197"/>
    </source>
</evidence>
<reference evidence="1" key="1">
    <citation type="journal article" date="2014" name="Int. J. Syst. Evol. Microbiol.">
        <title>Complete genome sequence of Corynebacterium casei LMG S-19264T (=DSM 44701T), isolated from a smear-ripened cheese.</title>
        <authorList>
            <consortium name="US DOE Joint Genome Institute (JGI-PGF)"/>
            <person name="Walter F."/>
            <person name="Albersmeier A."/>
            <person name="Kalinowski J."/>
            <person name="Ruckert C."/>
        </authorList>
    </citation>
    <scope>NUCLEOTIDE SEQUENCE</scope>
    <source>
        <strain evidence="1">JCM 19596</strain>
    </source>
</reference>
<keyword evidence="2" id="KW-1185">Reference proteome</keyword>
<sequence length="65" mass="6536">MGLYLGVAKLLGFLVLVALAAAGVLLLLSGLGVPVADTAIAAIQGVVDGVIDWFQSLVTDAATPW</sequence>
<evidence type="ECO:0000313" key="1">
    <source>
        <dbReference type="EMBL" id="GGL73729.1"/>
    </source>
</evidence>
<dbReference type="AlphaFoldDB" id="A0A830FGP1"/>
<accession>A0A830FGP1</accession>
<reference evidence="1" key="2">
    <citation type="submission" date="2020-09" db="EMBL/GenBank/DDBJ databases">
        <authorList>
            <person name="Sun Q."/>
            <person name="Ohkuma M."/>
        </authorList>
    </citation>
    <scope>NUCLEOTIDE SEQUENCE</scope>
    <source>
        <strain evidence="1">JCM 19596</strain>
    </source>
</reference>
<organism evidence="1 2">
    <name type="scientific">Halocalculus aciditolerans</name>
    <dbReference type="NCBI Taxonomy" id="1383812"/>
    <lineage>
        <taxon>Archaea</taxon>
        <taxon>Methanobacteriati</taxon>
        <taxon>Methanobacteriota</taxon>
        <taxon>Stenosarchaea group</taxon>
        <taxon>Halobacteria</taxon>
        <taxon>Halobacteriales</taxon>
        <taxon>Halobacteriaceae</taxon>
        <taxon>Halocalculus</taxon>
    </lineage>
</organism>
<dbReference type="RefSeq" id="WP_188981090.1">
    <property type="nucleotide sequence ID" value="NZ_BMPG01000011.1"/>
</dbReference>
<dbReference type="EMBL" id="BMPG01000011">
    <property type="protein sequence ID" value="GGL73729.1"/>
    <property type="molecule type" value="Genomic_DNA"/>
</dbReference>